<sequence>MEVYLEAVDECACPAAILGRLDNEFYTMARAANGTASLTHVKIFERLRREFGRSSMPWVAHYALKSRRRHAGESVVDFKRHVRVLARQAYPNECFTEFEARILENFVDGISLPEIRRQFLRNPPNSIKVALDIARREEAIYMACPLVHVSSPSAFGCHQAPTAIQDSPADIFAMGQ</sequence>
<keyword evidence="2" id="KW-1185">Reference proteome</keyword>
<evidence type="ECO:0000313" key="3">
    <source>
        <dbReference type="WBParaSite" id="SSLN_0002045901-mRNA-1"/>
    </source>
</evidence>
<protein>
    <submittedName>
        <fullName evidence="3">Retrotrans_gag domain-containing protein</fullName>
    </submittedName>
</protein>
<dbReference type="AlphaFoldDB" id="A0A183TTC7"/>
<gene>
    <name evidence="1" type="ORF">SSLN_LOCUS19725</name>
</gene>
<dbReference type="EMBL" id="UYSU01048932">
    <property type="protein sequence ID" value="VDM06111.1"/>
    <property type="molecule type" value="Genomic_DNA"/>
</dbReference>
<evidence type="ECO:0000313" key="2">
    <source>
        <dbReference type="Proteomes" id="UP000275846"/>
    </source>
</evidence>
<proteinExistence type="predicted"/>
<dbReference type="WBParaSite" id="SSLN_0002045901-mRNA-1">
    <property type="protein sequence ID" value="SSLN_0002045901-mRNA-1"/>
    <property type="gene ID" value="SSLN_0002045901"/>
</dbReference>
<reference evidence="1 2" key="2">
    <citation type="submission" date="2018-11" db="EMBL/GenBank/DDBJ databases">
        <authorList>
            <consortium name="Pathogen Informatics"/>
        </authorList>
    </citation>
    <scope>NUCLEOTIDE SEQUENCE [LARGE SCALE GENOMIC DNA]</scope>
    <source>
        <strain evidence="1 2">NST_G2</strain>
    </source>
</reference>
<name>A0A183TTC7_SCHSO</name>
<dbReference type="OrthoDB" id="6274242at2759"/>
<evidence type="ECO:0000313" key="1">
    <source>
        <dbReference type="EMBL" id="VDM06111.1"/>
    </source>
</evidence>
<accession>A0A183TTC7</accession>
<reference evidence="3" key="1">
    <citation type="submission" date="2016-06" db="UniProtKB">
        <authorList>
            <consortium name="WormBaseParasite"/>
        </authorList>
    </citation>
    <scope>IDENTIFICATION</scope>
</reference>
<dbReference type="Proteomes" id="UP000275846">
    <property type="component" value="Unassembled WGS sequence"/>
</dbReference>
<organism evidence="3">
    <name type="scientific">Schistocephalus solidus</name>
    <name type="common">Tapeworm</name>
    <dbReference type="NCBI Taxonomy" id="70667"/>
    <lineage>
        <taxon>Eukaryota</taxon>
        <taxon>Metazoa</taxon>
        <taxon>Spiralia</taxon>
        <taxon>Lophotrochozoa</taxon>
        <taxon>Platyhelminthes</taxon>
        <taxon>Cestoda</taxon>
        <taxon>Eucestoda</taxon>
        <taxon>Diphyllobothriidea</taxon>
        <taxon>Diphyllobothriidae</taxon>
        <taxon>Schistocephalus</taxon>
    </lineage>
</organism>